<keyword evidence="1" id="KW-0472">Membrane</keyword>
<dbReference type="Gene3D" id="1.20.1250.20">
    <property type="entry name" value="MFS general substrate transporter like domains"/>
    <property type="match status" value="1"/>
</dbReference>
<sequence length="164" mass="17631">MSGVCLVIHANTQVFLLPVFNDGVAQVILGWAGDQAWMNVTKTYAACLVMCGVAVVAMTLSTYNFWLLCVWAALFGLFFASSFSFTPVILVQLSPLERFTNAYGLMLLCQGIGNLVGPPLAGTHISAAHWFHHGRSCSLGGSSLTSAQMARDTLQLCVRHSSKS</sequence>
<dbReference type="InterPro" id="IPR011701">
    <property type="entry name" value="MFS"/>
</dbReference>
<keyword evidence="3" id="KW-1185">Reference proteome</keyword>
<evidence type="ECO:0000313" key="2">
    <source>
        <dbReference type="EMBL" id="KAJ8897887.1"/>
    </source>
</evidence>
<accession>A0ABQ9IMJ4</accession>
<evidence type="ECO:0000256" key="1">
    <source>
        <dbReference type="SAM" id="Phobius"/>
    </source>
</evidence>
<dbReference type="EMBL" id="JARBHB010000001">
    <property type="protein sequence ID" value="KAJ8897887.1"/>
    <property type="molecule type" value="Genomic_DNA"/>
</dbReference>
<dbReference type="Pfam" id="PF07690">
    <property type="entry name" value="MFS_1"/>
    <property type="match status" value="1"/>
</dbReference>
<dbReference type="InterPro" id="IPR036259">
    <property type="entry name" value="MFS_trans_sf"/>
</dbReference>
<dbReference type="PANTHER" id="PTHR11360">
    <property type="entry name" value="MONOCARBOXYLATE TRANSPORTER"/>
    <property type="match status" value="1"/>
</dbReference>
<organism evidence="2 3">
    <name type="scientific">Dryococelus australis</name>
    <dbReference type="NCBI Taxonomy" id="614101"/>
    <lineage>
        <taxon>Eukaryota</taxon>
        <taxon>Metazoa</taxon>
        <taxon>Ecdysozoa</taxon>
        <taxon>Arthropoda</taxon>
        <taxon>Hexapoda</taxon>
        <taxon>Insecta</taxon>
        <taxon>Pterygota</taxon>
        <taxon>Neoptera</taxon>
        <taxon>Polyneoptera</taxon>
        <taxon>Phasmatodea</taxon>
        <taxon>Verophasmatodea</taxon>
        <taxon>Anareolatae</taxon>
        <taxon>Phasmatidae</taxon>
        <taxon>Eurycanthinae</taxon>
        <taxon>Dryococelus</taxon>
    </lineage>
</organism>
<name>A0ABQ9IMJ4_9NEOP</name>
<dbReference type="SUPFAM" id="SSF103473">
    <property type="entry name" value="MFS general substrate transporter"/>
    <property type="match status" value="1"/>
</dbReference>
<dbReference type="PANTHER" id="PTHR11360:SF111">
    <property type="entry name" value="CHASKI, ISOFORM A"/>
    <property type="match status" value="1"/>
</dbReference>
<feature type="transmembrane region" description="Helical" evidence="1">
    <location>
        <begin position="44"/>
        <end position="66"/>
    </location>
</feature>
<dbReference type="Proteomes" id="UP001159363">
    <property type="component" value="Chromosome 1"/>
</dbReference>
<gene>
    <name evidence="2" type="ORF">PR048_003244</name>
</gene>
<feature type="transmembrane region" description="Helical" evidence="1">
    <location>
        <begin position="72"/>
        <end position="91"/>
    </location>
</feature>
<comment type="caution">
    <text evidence="2">The sequence shown here is derived from an EMBL/GenBank/DDBJ whole genome shotgun (WGS) entry which is preliminary data.</text>
</comment>
<keyword evidence="1" id="KW-0812">Transmembrane</keyword>
<proteinExistence type="predicted"/>
<reference evidence="2 3" key="1">
    <citation type="submission" date="2023-02" db="EMBL/GenBank/DDBJ databases">
        <title>LHISI_Scaffold_Assembly.</title>
        <authorList>
            <person name="Stuart O.P."/>
            <person name="Cleave R."/>
            <person name="Magrath M.J.L."/>
            <person name="Mikheyev A.S."/>
        </authorList>
    </citation>
    <scope>NUCLEOTIDE SEQUENCE [LARGE SCALE GENOMIC DNA]</scope>
    <source>
        <strain evidence="2">Daus_M_001</strain>
        <tissue evidence="2">Leg muscle</tissue>
    </source>
</reference>
<dbReference type="InterPro" id="IPR050327">
    <property type="entry name" value="Proton-linked_MCT"/>
</dbReference>
<evidence type="ECO:0000313" key="3">
    <source>
        <dbReference type="Proteomes" id="UP001159363"/>
    </source>
</evidence>
<protein>
    <submittedName>
        <fullName evidence="2">Uncharacterized protein</fullName>
    </submittedName>
</protein>
<keyword evidence="1" id="KW-1133">Transmembrane helix</keyword>